<name>A0A8J6HZM1_9FIRM</name>
<evidence type="ECO:0000259" key="1">
    <source>
        <dbReference type="Pfam" id="PF07486"/>
    </source>
</evidence>
<feature type="domain" description="Cell wall hydrolase SleB" evidence="1">
    <location>
        <begin position="82"/>
        <end position="184"/>
    </location>
</feature>
<organism evidence="2 3">
    <name type="scientific">Capillibacterium thermochitinicola</name>
    <dbReference type="NCBI Taxonomy" id="2699427"/>
    <lineage>
        <taxon>Bacteria</taxon>
        <taxon>Bacillati</taxon>
        <taxon>Bacillota</taxon>
        <taxon>Capillibacterium</taxon>
    </lineage>
</organism>
<keyword evidence="2" id="KW-0378">Hydrolase</keyword>
<dbReference type="InterPro" id="IPR011105">
    <property type="entry name" value="Cell_wall_hydrolase_SleB"/>
</dbReference>
<evidence type="ECO:0000313" key="3">
    <source>
        <dbReference type="Proteomes" id="UP000657177"/>
    </source>
</evidence>
<comment type="caution">
    <text evidence="2">The sequence shown here is derived from an EMBL/GenBank/DDBJ whole genome shotgun (WGS) entry which is preliminary data.</text>
</comment>
<accession>A0A8J6HZM1</accession>
<reference evidence="2" key="1">
    <citation type="submission" date="2020-06" db="EMBL/GenBank/DDBJ databases">
        <title>Novel chitinolytic bacterium.</title>
        <authorList>
            <person name="Ungkulpasvich U."/>
            <person name="Kosugi A."/>
            <person name="Uke A."/>
        </authorList>
    </citation>
    <scope>NUCLEOTIDE SEQUENCE</scope>
    <source>
        <strain evidence="2">UUS1-1</strain>
    </source>
</reference>
<proteinExistence type="predicted"/>
<gene>
    <name evidence="2" type="ORF">G5B42_05515</name>
</gene>
<dbReference type="GO" id="GO:0016787">
    <property type="term" value="F:hydrolase activity"/>
    <property type="evidence" value="ECO:0007669"/>
    <property type="project" value="UniProtKB-KW"/>
</dbReference>
<evidence type="ECO:0000313" key="2">
    <source>
        <dbReference type="EMBL" id="MBA2133000.1"/>
    </source>
</evidence>
<dbReference type="Gene3D" id="1.10.10.2520">
    <property type="entry name" value="Cell wall hydrolase SleB, domain 1"/>
    <property type="match status" value="1"/>
</dbReference>
<dbReference type="AlphaFoldDB" id="A0A8J6HZM1"/>
<protein>
    <submittedName>
        <fullName evidence="2">Cell wall hydrolase</fullName>
    </submittedName>
</protein>
<dbReference type="Pfam" id="PF07486">
    <property type="entry name" value="Hydrolase_2"/>
    <property type="match status" value="1"/>
</dbReference>
<dbReference type="InterPro" id="IPR042047">
    <property type="entry name" value="SleB_dom1"/>
</dbReference>
<keyword evidence="3" id="KW-1185">Reference proteome</keyword>
<dbReference type="Gene3D" id="6.20.240.60">
    <property type="match status" value="1"/>
</dbReference>
<sequence length="185" mass="20208">MGEKVELTAGVELRLNQLIPGLSVALEGRLVTANLVGEQNQLAPFFGFALHFGATPVEVRTPRGVDEDLYLLAKLIRAEAEGEPYEGQVAVGAVVLNRVKSPQFPNTIYDVIYQPGQFSCLPKLATIQPNEESLRAARDALAGKDPSRGALYYYNPKLASPAGKRFFRTANLTPTVVIGNHHFFK</sequence>
<dbReference type="EMBL" id="JAAKDE010000010">
    <property type="protein sequence ID" value="MBA2133000.1"/>
    <property type="molecule type" value="Genomic_DNA"/>
</dbReference>
<dbReference type="Proteomes" id="UP000657177">
    <property type="component" value="Unassembled WGS sequence"/>
</dbReference>